<name>A0A2A3EBA7_APICC</name>
<feature type="domain" description="MYND-type" evidence="5">
    <location>
        <begin position="392"/>
        <end position="428"/>
    </location>
</feature>
<dbReference type="STRING" id="94128.A0A2A3EBA7"/>
<dbReference type="PROSITE" id="PS01360">
    <property type="entry name" value="ZF_MYND_1"/>
    <property type="match status" value="1"/>
</dbReference>
<dbReference type="Gene3D" id="6.10.140.2220">
    <property type="match status" value="1"/>
</dbReference>
<keyword evidence="7" id="KW-1185">Reference proteome</keyword>
<evidence type="ECO:0000256" key="4">
    <source>
        <dbReference type="PROSITE-ProRule" id="PRU00134"/>
    </source>
</evidence>
<dbReference type="GO" id="GO:0034451">
    <property type="term" value="C:centriolar satellite"/>
    <property type="evidence" value="ECO:0007669"/>
    <property type="project" value="TreeGrafter"/>
</dbReference>
<dbReference type="PROSITE" id="PS50865">
    <property type="entry name" value="ZF_MYND_2"/>
    <property type="match status" value="1"/>
</dbReference>
<protein>
    <submittedName>
        <fullName evidence="6">Zinc finger MYND domain-containing protein</fullName>
    </submittedName>
</protein>
<dbReference type="OrthoDB" id="432970at2759"/>
<evidence type="ECO:0000256" key="1">
    <source>
        <dbReference type="ARBA" id="ARBA00022723"/>
    </source>
</evidence>
<evidence type="ECO:0000313" key="6">
    <source>
        <dbReference type="EMBL" id="PBC29017.1"/>
    </source>
</evidence>
<dbReference type="AlphaFoldDB" id="A0A2A3EBA7"/>
<dbReference type="GO" id="GO:0036158">
    <property type="term" value="P:outer dynein arm assembly"/>
    <property type="evidence" value="ECO:0007669"/>
    <property type="project" value="TreeGrafter"/>
</dbReference>
<dbReference type="Pfam" id="PF01753">
    <property type="entry name" value="zf-MYND"/>
    <property type="match status" value="1"/>
</dbReference>
<dbReference type="GO" id="GO:0044458">
    <property type="term" value="P:motile cilium assembly"/>
    <property type="evidence" value="ECO:0007669"/>
    <property type="project" value="TreeGrafter"/>
</dbReference>
<reference evidence="6 7" key="1">
    <citation type="submission" date="2014-07" db="EMBL/GenBank/DDBJ databases">
        <title>Genomic and transcriptomic analysis on Apis cerana provide comprehensive insights into honey bee biology.</title>
        <authorList>
            <person name="Diao Q."/>
            <person name="Sun L."/>
            <person name="Zheng H."/>
            <person name="Zheng H."/>
            <person name="Xu S."/>
            <person name="Wang S."/>
            <person name="Zeng Z."/>
            <person name="Hu F."/>
            <person name="Su S."/>
            <person name="Wu J."/>
        </authorList>
    </citation>
    <scope>NUCLEOTIDE SEQUENCE [LARGE SCALE GENOMIC DNA]</scope>
    <source>
        <tissue evidence="6">Pupae without intestine</tissue>
    </source>
</reference>
<dbReference type="GO" id="GO:0005737">
    <property type="term" value="C:cytoplasm"/>
    <property type="evidence" value="ECO:0007669"/>
    <property type="project" value="TreeGrafter"/>
</dbReference>
<proteinExistence type="predicted"/>
<organism evidence="6 7">
    <name type="scientific">Apis cerana cerana</name>
    <name type="common">Oriental honeybee</name>
    <dbReference type="NCBI Taxonomy" id="94128"/>
    <lineage>
        <taxon>Eukaryota</taxon>
        <taxon>Metazoa</taxon>
        <taxon>Ecdysozoa</taxon>
        <taxon>Arthropoda</taxon>
        <taxon>Hexapoda</taxon>
        <taxon>Insecta</taxon>
        <taxon>Pterygota</taxon>
        <taxon>Neoptera</taxon>
        <taxon>Endopterygota</taxon>
        <taxon>Hymenoptera</taxon>
        <taxon>Apocrita</taxon>
        <taxon>Aculeata</taxon>
        <taxon>Apoidea</taxon>
        <taxon>Anthophila</taxon>
        <taxon>Apidae</taxon>
        <taxon>Apis</taxon>
    </lineage>
</organism>
<dbReference type="EMBL" id="KZ288293">
    <property type="protein sequence ID" value="PBC29017.1"/>
    <property type="molecule type" value="Genomic_DNA"/>
</dbReference>
<dbReference type="PANTHER" id="PTHR13244:SF7">
    <property type="entry name" value="ZINC FINGER MYND DOMAIN-CONTAINING PROTEIN 10"/>
    <property type="match status" value="1"/>
</dbReference>
<sequence length="438" mass="51702">MSTRMEYIISSWEIESFIDNLQISDLENIGTKGWFEFHKRLMLLNEQSVLEINALREESTKEWFVSLGKIPILIYEAIQIDIWKHKVFPLLIEMNEEPKNTFMLFTIFYHEDIAVSLLENVLFHCESAETLNDSILDLVDYAVKSVSLLIDVSNVEIYENVKDPNSCLEEIFEKKKEFEFDIGIRCISILRYLAEFADKLPLYVLSRLLTTHDVPYLLVELIEKHPWTKKNTEGENMTYNGGWRKTKLNEEEKISKIEGQIWLGLRELLLNPKSASYYEITEHRFFKLLKLQKYLHECVVDQISPLMDLKRWLNYLNVSSPNTNASRAVNVELIPQIRSSIMEKYHKKWKKLAKNQSKFIYTTDADYIKNAAQILSDAYDLDKLDCIDIKECFLCHEEAKKRCSKCKEAWYCGRECQIKDWIKHKNICDKITKNIENK</sequence>
<keyword evidence="3" id="KW-0862">Zinc</keyword>
<dbReference type="Proteomes" id="UP000242457">
    <property type="component" value="Unassembled WGS sequence"/>
</dbReference>
<dbReference type="GO" id="GO:0036159">
    <property type="term" value="P:inner dynein arm assembly"/>
    <property type="evidence" value="ECO:0007669"/>
    <property type="project" value="TreeGrafter"/>
</dbReference>
<evidence type="ECO:0000256" key="3">
    <source>
        <dbReference type="ARBA" id="ARBA00022833"/>
    </source>
</evidence>
<dbReference type="PANTHER" id="PTHR13244">
    <property type="entry name" value="ZINC FINGER MYND DOMAIN CONTAINING PROTEIN 10"/>
    <property type="match status" value="1"/>
</dbReference>
<gene>
    <name evidence="6" type="ORF">APICC_03443</name>
</gene>
<evidence type="ECO:0000256" key="2">
    <source>
        <dbReference type="ARBA" id="ARBA00022771"/>
    </source>
</evidence>
<evidence type="ECO:0000259" key="5">
    <source>
        <dbReference type="PROSITE" id="PS50865"/>
    </source>
</evidence>
<accession>A0A2A3EBA7</accession>
<dbReference type="GO" id="GO:0008270">
    <property type="term" value="F:zinc ion binding"/>
    <property type="evidence" value="ECO:0007669"/>
    <property type="project" value="UniProtKB-KW"/>
</dbReference>
<keyword evidence="1" id="KW-0479">Metal-binding</keyword>
<dbReference type="InterPro" id="IPR052298">
    <property type="entry name" value="ZMYND10"/>
</dbReference>
<dbReference type="InterPro" id="IPR002893">
    <property type="entry name" value="Znf_MYND"/>
</dbReference>
<keyword evidence="2 4" id="KW-0863">Zinc-finger</keyword>
<evidence type="ECO:0000313" key="7">
    <source>
        <dbReference type="Proteomes" id="UP000242457"/>
    </source>
</evidence>
<dbReference type="SUPFAM" id="SSF144232">
    <property type="entry name" value="HIT/MYND zinc finger-like"/>
    <property type="match status" value="1"/>
</dbReference>